<keyword evidence="2" id="KW-1277">Toxin-antitoxin system</keyword>
<dbReference type="RefSeq" id="WP_076001344.1">
    <property type="nucleotide sequence ID" value="NZ_PKUS01000049.1"/>
</dbReference>
<organism evidence="7 8">
    <name type="scientific">Pseudohalioglobus lutimaris</name>
    <dbReference type="NCBI Taxonomy" id="1737061"/>
    <lineage>
        <taxon>Bacteria</taxon>
        <taxon>Pseudomonadati</taxon>
        <taxon>Pseudomonadota</taxon>
        <taxon>Gammaproteobacteria</taxon>
        <taxon>Cellvibrionales</taxon>
        <taxon>Halieaceae</taxon>
        <taxon>Pseudohalioglobus</taxon>
    </lineage>
</organism>
<dbReference type="AlphaFoldDB" id="A0A2N5WX06"/>
<evidence type="ECO:0000256" key="5">
    <source>
        <dbReference type="ARBA" id="ARBA00022801"/>
    </source>
</evidence>
<evidence type="ECO:0000256" key="1">
    <source>
        <dbReference type="ARBA" id="ARBA00022553"/>
    </source>
</evidence>
<evidence type="ECO:0000256" key="4">
    <source>
        <dbReference type="ARBA" id="ARBA00022741"/>
    </source>
</evidence>
<sequence>MKESDTARLFGYLTHILQAIDRIQDYTDDLDEVAFLQNAMAQDAVIRNLEVIGEASRNIRQRYPAFADAHPELPLASAYEMRNVLAHGYFKVDLAIVWQTLEKDLPELQAQTRAVIETERLEAESDSPD</sequence>
<evidence type="ECO:0000256" key="2">
    <source>
        <dbReference type="ARBA" id="ARBA00022649"/>
    </source>
</evidence>
<keyword evidence="4" id="KW-0547">Nucleotide-binding</keyword>
<dbReference type="Proteomes" id="UP000235005">
    <property type="component" value="Unassembled WGS sequence"/>
</dbReference>
<dbReference type="GO" id="GO:0016787">
    <property type="term" value="F:hydrolase activity"/>
    <property type="evidence" value="ECO:0007669"/>
    <property type="project" value="UniProtKB-KW"/>
</dbReference>
<keyword evidence="3" id="KW-0540">Nuclease</keyword>
<dbReference type="InterPro" id="IPR008201">
    <property type="entry name" value="HepT-like"/>
</dbReference>
<comment type="caution">
    <text evidence="7">The sequence shown here is derived from an EMBL/GenBank/DDBJ whole genome shotgun (WGS) entry which is preliminary data.</text>
</comment>
<evidence type="ECO:0000256" key="3">
    <source>
        <dbReference type="ARBA" id="ARBA00022722"/>
    </source>
</evidence>
<dbReference type="InterPro" id="IPR037038">
    <property type="entry name" value="HepT-like_sf"/>
</dbReference>
<evidence type="ECO:0000313" key="8">
    <source>
        <dbReference type="Proteomes" id="UP000235005"/>
    </source>
</evidence>
<reference evidence="7 8" key="1">
    <citation type="submission" date="2018-01" db="EMBL/GenBank/DDBJ databases">
        <title>The draft genome sequence of Halioglobus lutimaris HF004.</title>
        <authorList>
            <person name="Du Z.-J."/>
            <person name="Shi M.-J."/>
        </authorList>
    </citation>
    <scope>NUCLEOTIDE SEQUENCE [LARGE SCALE GENOMIC DNA]</scope>
    <source>
        <strain evidence="7 8">HF004</strain>
    </source>
</reference>
<protein>
    <submittedName>
        <fullName evidence="7">DUF86 domain-containing protein</fullName>
    </submittedName>
</protein>
<keyword evidence="1" id="KW-0597">Phosphoprotein</keyword>
<dbReference type="InterPro" id="IPR051813">
    <property type="entry name" value="HepT_RNase_toxin"/>
</dbReference>
<dbReference type="PANTHER" id="PTHR34139:SF1">
    <property type="entry name" value="RNASE MJ1380-RELATED"/>
    <property type="match status" value="1"/>
</dbReference>
<dbReference type="OrthoDB" id="4829434at2"/>
<dbReference type="PANTHER" id="PTHR34139">
    <property type="entry name" value="UPF0331 PROTEIN MJ0127"/>
    <property type="match status" value="1"/>
</dbReference>
<dbReference type="GO" id="GO:0004540">
    <property type="term" value="F:RNA nuclease activity"/>
    <property type="evidence" value="ECO:0007669"/>
    <property type="project" value="InterPro"/>
</dbReference>
<gene>
    <name evidence="7" type="ORF">C0039_20130</name>
</gene>
<evidence type="ECO:0000256" key="6">
    <source>
        <dbReference type="ARBA" id="ARBA00024207"/>
    </source>
</evidence>
<comment type="similarity">
    <text evidence="6">Belongs to the HepT RNase toxin family.</text>
</comment>
<dbReference type="EMBL" id="PKUS01000049">
    <property type="protein sequence ID" value="PLW66760.1"/>
    <property type="molecule type" value="Genomic_DNA"/>
</dbReference>
<dbReference type="GO" id="GO:0110001">
    <property type="term" value="C:toxin-antitoxin complex"/>
    <property type="evidence" value="ECO:0007669"/>
    <property type="project" value="InterPro"/>
</dbReference>
<dbReference type="GO" id="GO:0000166">
    <property type="term" value="F:nucleotide binding"/>
    <property type="evidence" value="ECO:0007669"/>
    <property type="project" value="UniProtKB-KW"/>
</dbReference>
<keyword evidence="8" id="KW-1185">Reference proteome</keyword>
<keyword evidence="5" id="KW-0378">Hydrolase</keyword>
<name>A0A2N5WX06_9GAMM</name>
<dbReference type="Gene3D" id="1.20.120.580">
    <property type="entry name" value="bsu32300-like"/>
    <property type="match status" value="1"/>
</dbReference>
<proteinExistence type="inferred from homology"/>
<evidence type="ECO:0000313" key="7">
    <source>
        <dbReference type="EMBL" id="PLW66760.1"/>
    </source>
</evidence>
<accession>A0A2N5WX06</accession>
<dbReference type="Pfam" id="PF01934">
    <property type="entry name" value="HepT-like"/>
    <property type="match status" value="1"/>
</dbReference>